<gene>
    <name evidence="1" type="ORF">Gorai_018975</name>
</gene>
<protein>
    <submittedName>
        <fullName evidence="1">Uncharacterized protein</fullName>
    </submittedName>
</protein>
<accession>A0A7J8PN10</accession>
<feature type="non-terminal residue" evidence="1">
    <location>
        <position position="53"/>
    </location>
</feature>
<dbReference type="PANTHER" id="PTHR46366">
    <property type="entry name" value="PRO-APOPTOTIC SERINE PROTEASE NMA111"/>
    <property type="match status" value="1"/>
</dbReference>
<evidence type="ECO:0000313" key="1">
    <source>
        <dbReference type="EMBL" id="MBA0590262.1"/>
    </source>
</evidence>
<dbReference type="AlphaFoldDB" id="A0A7J8PN10"/>
<dbReference type="Proteomes" id="UP000593578">
    <property type="component" value="Unassembled WGS sequence"/>
</dbReference>
<organism evidence="1 2">
    <name type="scientific">Gossypium raimondii</name>
    <name type="common">Peruvian cotton</name>
    <name type="synonym">Gossypium klotzschianum subsp. raimondii</name>
    <dbReference type="NCBI Taxonomy" id="29730"/>
    <lineage>
        <taxon>Eukaryota</taxon>
        <taxon>Viridiplantae</taxon>
        <taxon>Streptophyta</taxon>
        <taxon>Embryophyta</taxon>
        <taxon>Tracheophyta</taxon>
        <taxon>Spermatophyta</taxon>
        <taxon>Magnoliopsida</taxon>
        <taxon>eudicotyledons</taxon>
        <taxon>Gunneridae</taxon>
        <taxon>Pentapetalae</taxon>
        <taxon>rosids</taxon>
        <taxon>malvids</taxon>
        <taxon>Malvales</taxon>
        <taxon>Malvaceae</taxon>
        <taxon>Malvoideae</taxon>
        <taxon>Gossypium</taxon>
    </lineage>
</organism>
<dbReference type="PANTHER" id="PTHR46366:SF1">
    <property type="entry name" value="PDZ DOMAIN-CONTAINING PROTEIN C1685.05"/>
    <property type="match status" value="1"/>
</dbReference>
<dbReference type="EMBL" id="JABEZZ010000007">
    <property type="protein sequence ID" value="MBA0590262.1"/>
    <property type="molecule type" value="Genomic_DNA"/>
</dbReference>
<reference evidence="1 2" key="1">
    <citation type="journal article" date="2019" name="Genome Biol. Evol.">
        <title>Insights into the evolution of the New World diploid cottons (Gossypium, subgenus Houzingenia) based on genome sequencing.</title>
        <authorList>
            <person name="Grover C.E."/>
            <person name="Arick M.A. 2nd"/>
            <person name="Thrash A."/>
            <person name="Conover J.L."/>
            <person name="Sanders W.S."/>
            <person name="Peterson D.G."/>
            <person name="Frelichowski J.E."/>
            <person name="Scheffler J.A."/>
            <person name="Scheffler B.E."/>
            <person name="Wendel J.F."/>
        </authorList>
    </citation>
    <scope>NUCLEOTIDE SEQUENCE [LARGE SCALE GENOMIC DNA]</scope>
    <source>
        <strain evidence="1">8</strain>
        <tissue evidence="1">Leaf</tissue>
    </source>
</reference>
<comment type="caution">
    <text evidence="1">The sequence shown here is derived from an EMBL/GenBank/DDBJ whole genome shotgun (WGS) entry which is preliminary data.</text>
</comment>
<evidence type="ECO:0000313" key="2">
    <source>
        <dbReference type="Proteomes" id="UP000593578"/>
    </source>
</evidence>
<proteinExistence type="predicted"/>
<sequence length="53" mass="6033">MLSRAAVPRHAIIKKLAGEEISKLEDLISVLSKLSQGSRVPLEYISYTDRHRR</sequence>
<name>A0A7J8PN10_GOSRA</name>